<dbReference type="Proteomes" id="UP000469558">
    <property type="component" value="Unassembled WGS sequence"/>
</dbReference>
<organism evidence="1 2">
    <name type="scientific">Lachnellula suecica</name>
    <dbReference type="NCBI Taxonomy" id="602035"/>
    <lineage>
        <taxon>Eukaryota</taxon>
        <taxon>Fungi</taxon>
        <taxon>Dikarya</taxon>
        <taxon>Ascomycota</taxon>
        <taxon>Pezizomycotina</taxon>
        <taxon>Leotiomycetes</taxon>
        <taxon>Helotiales</taxon>
        <taxon>Lachnaceae</taxon>
        <taxon>Lachnellula</taxon>
    </lineage>
</organism>
<dbReference type="EMBL" id="QGMK01001924">
    <property type="protein sequence ID" value="TVY62775.1"/>
    <property type="molecule type" value="Genomic_DNA"/>
</dbReference>
<dbReference type="SUPFAM" id="SSF56112">
    <property type="entry name" value="Protein kinase-like (PK-like)"/>
    <property type="match status" value="1"/>
</dbReference>
<evidence type="ECO:0000313" key="1">
    <source>
        <dbReference type="EMBL" id="TVY62775.1"/>
    </source>
</evidence>
<gene>
    <name evidence="1" type="ORF">LSUE1_G009203</name>
</gene>
<sequence length="284" mass="32718">MASKSHKSKAIVFYDEDDILESDGYLLVRVINHGTQGQTSIVRSLNDGKIYIRKKLIKRAEHPKTQELMIFCDRISVTMAPRVLQHFNGQTFECCGDGVAIPEALFWHLEKELLRILAFIHSGWQEGLGTVPDWQPITHADIHAGQIFLQWPEGEDDPFPQFRLGDWGLANLVRNHNTTLPGMWRRLQGLELRFFLAALLELSFHKSQDVTQEDCPIWLFQRLWEEAETAQQKQPELSLAKYIAEKFIPIADKKIQELQKSHFHDLRWTKPGAPEGFMTFGDAS</sequence>
<reference evidence="1 2" key="1">
    <citation type="submission" date="2018-05" db="EMBL/GenBank/DDBJ databases">
        <title>Genome sequencing and assembly of the regulated plant pathogen Lachnellula willkommii and related sister species for the development of diagnostic species identification markers.</title>
        <authorList>
            <person name="Giroux E."/>
            <person name="Bilodeau G."/>
        </authorList>
    </citation>
    <scope>NUCLEOTIDE SEQUENCE [LARGE SCALE GENOMIC DNA]</scope>
    <source>
        <strain evidence="1 2">CBS 268.59</strain>
    </source>
</reference>
<keyword evidence="2" id="KW-1185">Reference proteome</keyword>
<comment type="caution">
    <text evidence="1">The sequence shown here is derived from an EMBL/GenBank/DDBJ whole genome shotgun (WGS) entry which is preliminary data.</text>
</comment>
<evidence type="ECO:0008006" key="3">
    <source>
        <dbReference type="Google" id="ProtNLM"/>
    </source>
</evidence>
<dbReference type="AlphaFoldDB" id="A0A8T9BZN6"/>
<name>A0A8T9BZN6_9HELO</name>
<dbReference type="OrthoDB" id="3532253at2759"/>
<accession>A0A8T9BZN6</accession>
<dbReference type="InterPro" id="IPR011009">
    <property type="entry name" value="Kinase-like_dom_sf"/>
</dbReference>
<dbReference type="Gene3D" id="1.10.510.10">
    <property type="entry name" value="Transferase(Phosphotransferase) domain 1"/>
    <property type="match status" value="1"/>
</dbReference>
<evidence type="ECO:0000313" key="2">
    <source>
        <dbReference type="Proteomes" id="UP000469558"/>
    </source>
</evidence>
<proteinExistence type="predicted"/>
<protein>
    <recommendedName>
        <fullName evidence="3">Protein kinase domain-containing protein</fullName>
    </recommendedName>
</protein>